<protein>
    <submittedName>
        <fullName evidence="4">Tetratricopeptide repeat protein</fullName>
    </submittedName>
</protein>
<dbReference type="InterPro" id="IPR051012">
    <property type="entry name" value="CellSynth/LPSAsmb/PSIAsmb"/>
</dbReference>
<evidence type="ECO:0000256" key="2">
    <source>
        <dbReference type="ARBA" id="ARBA00022803"/>
    </source>
</evidence>
<dbReference type="EMBL" id="JAOUSF010000002">
    <property type="protein sequence ID" value="MCU9612925.1"/>
    <property type="molecule type" value="Genomic_DNA"/>
</dbReference>
<accession>A0AAE3LLX8</accession>
<evidence type="ECO:0000256" key="3">
    <source>
        <dbReference type="PROSITE-ProRule" id="PRU00339"/>
    </source>
</evidence>
<comment type="caution">
    <text evidence="4">The sequence shown here is derived from an EMBL/GenBank/DDBJ whole genome shotgun (WGS) entry which is preliminary data.</text>
</comment>
<keyword evidence="5" id="KW-1185">Reference proteome</keyword>
<dbReference type="PANTHER" id="PTHR45586:SF1">
    <property type="entry name" value="LIPOPOLYSACCHARIDE ASSEMBLY PROTEIN B"/>
    <property type="match status" value="1"/>
</dbReference>
<evidence type="ECO:0000256" key="1">
    <source>
        <dbReference type="ARBA" id="ARBA00022737"/>
    </source>
</evidence>
<dbReference type="Proteomes" id="UP001209318">
    <property type="component" value="Unassembled WGS sequence"/>
</dbReference>
<dbReference type="RefSeq" id="WP_263072134.1">
    <property type="nucleotide sequence ID" value="NZ_JAOUSF010000002.1"/>
</dbReference>
<proteinExistence type="predicted"/>
<gene>
    <name evidence="4" type="ORF">OEV98_05100</name>
</gene>
<evidence type="ECO:0000313" key="4">
    <source>
        <dbReference type="EMBL" id="MCU9612925.1"/>
    </source>
</evidence>
<feature type="repeat" description="TPR" evidence="3">
    <location>
        <begin position="21"/>
        <end position="54"/>
    </location>
</feature>
<dbReference type="SMART" id="SM00028">
    <property type="entry name" value="TPR"/>
    <property type="match status" value="4"/>
</dbReference>
<dbReference type="PROSITE" id="PS50005">
    <property type="entry name" value="TPR"/>
    <property type="match status" value="1"/>
</dbReference>
<dbReference type="InterPro" id="IPR019734">
    <property type="entry name" value="TPR_rpt"/>
</dbReference>
<evidence type="ECO:0000313" key="5">
    <source>
        <dbReference type="Proteomes" id="UP001209318"/>
    </source>
</evidence>
<dbReference type="Gene3D" id="1.25.40.10">
    <property type="entry name" value="Tetratricopeptide repeat domain"/>
    <property type="match status" value="2"/>
</dbReference>
<sequence>MSKNISENGSHGNVLTFYPNGEFYFTKGVKAFQRNDFLLAKKYLNRALQLEPSEPVIACQLAITLSELEEYDESNQILYKIIKELDQGMYECHYFLANNYAYMGKYKDAIHSAKLYLDRAPDGDFANDTLELLEVISFEDDDLEDDLFPQEPLLDEEELIEKQDHARQLLAEGNFTEAILLLQTIMEGYPEFWPAYNNLALAYYYNGAKEKAKSIVQDVLEKNPGNLHAMCNLTVFSYYEGLNIQSFVTTLEKVHPISIDHRYKLGVTFALIGEYEQGYKWLKTLLGLSNTLDASFYYWFAYAAYYVNKEALAEKVWKKLVQMHPEKEGQEPWKGNHTPSTIQ</sequence>
<dbReference type="SUPFAM" id="SSF48452">
    <property type="entry name" value="TPR-like"/>
    <property type="match status" value="2"/>
</dbReference>
<keyword evidence="2 3" id="KW-0802">TPR repeat</keyword>
<name>A0AAE3LLX8_9BACI</name>
<dbReference type="Pfam" id="PF14559">
    <property type="entry name" value="TPR_19"/>
    <property type="match status" value="1"/>
</dbReference>
<dbReference type="InterPro" id="IPR011990">
    <property type="entry name" value="TPR-like_helical_dom_sf"/>
</dbReference>
<dbReference type="PANTHER" id="PTHR45586">
    <property type="entry name" value="TPR REPEAT-CONTAINING PROTEIN PA4667"/>
    <property type="match status" value="1"/>
</dbReference>
<organism evidence="4 5">
    <name type="scientific">Perspicuibacillus lycopersici</name>
    <dbReference type="NCBI Taxonomy" id="1325689"/>
    <lineage>
        <taxon>Bacteria</taxon>
        <taxon>Bacillati</taxon>
        <taxon>Bacillota</taxon>
        <taxon>Bacilli</taxon>
        <taxon>Bacillales</taxon>
        <taxon>Bacillaceae</taxon>
        <taxon>Perspicuibacillus</taxon>
    </lineage>
</organism>
<reference evidence="4" key="1">
    <citation type="submission" date="2022-10" db="EMBL/GenBank/DDBJ databases">
        <title>Description of Fervidibacillus gen. nov. in the family Fervidibacillaceae fam. nov. with two species, Fervidibacillus albus sp. nov., and Fervidibacillus halotolerans sp. nov., isolated from tidal flat sediments.</title>
        <authorList>
            <person name="Kwon K.K."/>
            <person name="Yang S.-H."/>
        </authorList>
    </citation>
    <scope>NUCLEOTIDE SEQUENCE</scope>
    <source>
        <strain evidence="4">JCM 19140</strain>
    </source>
</reference>
<dbReference type="AlphaFoldDB" id="A0AAE3LLX8"/>
<keyword evidence="1" id="KW-0677">Repeat</keyword>